<name>A0A846XGC8_9NOCA</name>
<gene>
    <name evidence="2" type="ORF">HGA13_15235</name>
</gene>
<feature type="region of interest" description="Disordered" evidence="1">
    <location>
        <begin position="1"/>
        <end position="65"/>
    </location>
</feature>
<reference evidence="2 3" key="1">
    <citation type="submission" date="2020-04" db="EMBL/GenBank/DDBJ databases">
        <title>MicrobeNet Type strains.</title>
        <authorList>
            <person name="Nicholson A.C."/>
        </authorList>
    </citation>
    <scope>NUCLEOTIDE SEQUENCE [LARGE SCALE GENOMIC DNA]</scope>
    <source>
        <strain evidence="2 3">DSM 45078</strain>
    </source>
</reference>
<dbReference type="AlphaFoldDB" id="A0A846XGC8"/>
<protein>
    <submittedName>
        <fullName evidence="2">Uncharacterized protein</fullName>
    </submittedName>
</protein>
<proteinExistence type="predicted"/>
<comment type="caution">
    <text evidence="2">The sequence shown here is derived from an EMBL/GenBank/DDBJ whole genome shotgun (WGS) entry which is preliminary data.</text>
</comment>
<dbReference type="EMBL" id="JAAXOO010000003">
    <property type="protein sequence ID" value="NKY34415.1"/>
    <property type="molecule type" value="Genomic_DNA"/>
</dbReference>
<evidence type="ECO:0000256" key="1">
    <source>
        <dbReference type="SAM" id="MobiDB-lite"/>
    </source>
</evidence>
<organism evidence="2 3">
    <name type="scientific">Nocardia speluncae</name>
    <dbReference type="NCBI Taxonomy" id="419477"/>
    <lineage>
        <taxon>Bacteria</taxon>
        <taxon>Bacillati</taxon>
        <taxon>Actinomycetota</taxon>
        <taxon>Actinomycetes</taxon>
        <taxon>Mycobacteriales</taxon>
        <taxon>Nocardiaceae</taxon>
        <taxon>Nocardia</taxon>
    </lineage>
</organism>
<feature type="compositionally biased region" description="Basic and acidic residues" evidence="1">
    <location>
        <begin position="8"/>
        <end position="27"/>
    </location>
</feature>
<evidence type="ECO:0000313" key="2">
    <source>
        <dbReference type="EMBL" id="NKY34415.1"/>
    </source>
</evidence>
<dbReference type="Proteomes" id="UP000565715">
    <property type="component" value="Unassembled WGS sequence"/>
</dbReference>
<feature type="compositionally biased region" description="Basic and acidic residues" evidence="1">
    <location>
        <begin position="44"/>
        <end position="53"/>
    </location>
</feature>
<sequence>MSEGETPEVPRRARRRAGDLARVDRVFGEVLPSTTRDEWDDGSSADRDGDDWLRSQVPPHHGDAG</sequence>
<dbReference type="RefSeq" id="WP_068042821.1">
    <property type="nucleotide sequence ID" value="NZ_JAAXOO010000003.1"/>
</dbReference>
<keyword evidence="3" id="KW-1185">Reference proteome</keyword>
<accession>A0A846XGC8</accession>
<evidence type="ECO:0000313" key="3">
    <source>
        <dbReference type="Proteomes" id="UP000565715"/>
    </source>
</evidence>